<dbReference type="EMBL" id="WUBL01000084">
    <property type="protein sequence ID" value="KAF2966630.1"/>
    <property type="molecule type" value="Genomic_DNA"/>
</dbReference>
<reference evidence="1 2" key="1">
    <citation type="submission" date="2019-12" db="EMBL/GenBank/DDBJ databases">
        <title>Draft genome sequence of the ascomycete Xylaria multiplex DSM 110363.</title>
        <authorList>
            <person name="Buettner E."/>
            <person name="Kellner H."/>
        </authorList>
    </citation>
    <scope>NUCLEOTIDE SEQUENCE [LARGE SCALE GENOMIC DNA]</scope>
    <source>
        <strain evidence="1 2">DSM 110363</strain>
    </source>
</reference>
<comment type="caution">
    <text evidence="1">The sequence shown here is derived from an EMBL/GenBank/DDBJ whole genome shotgun (WGS) entry which is preliminary data.</text>
</comment>
<organism evidence="1 2">
    <name type="scientific">Xylaria multiplex</name>
    <dbReference type="NCBI Taxonomy" id="323545"/>
    <lineage>
        <taxon>Eukaryota</taxon>
        <taxon>Fungi</taxon>
        <taxon>Dikarya</taxon>
        <taxon>Ascomycota</taxon>
        <taxon>Pezizomycotina</taxon>
        <taxon>Sordariomycetes</taxon>
        <taxon>Xylariomycetidae</taxon>
        <taxon>Xylariales</taxon>
        <taxon>Xylariaceae</taxon>
        <taxon>Xylaria</taxon>
    </lineage>
</organism>
<name>A0A7C8MMJ5_9PEZI</name>
<dbReference type="InterPro" id="IPR011009">
    <property type="entry name" value="Kinase-like_dom_sf"/>
</dbReference>
<dbReference type="Proteomes" id="UP000481858">
    <property type="component" value="Unassembled WGS sequence"/>
</dbReference>
<dbReference type="Gene3D" id="3.90.1200.10">
    <property type="match status" value="1"/>
</dbReference>
<gene>
    <name evidence="1" type="ORF">GQX73_g6914</name>
</gene>
<proteinExistence type="predicted"/>
<evidence type="ECO:0000313" key="2">
    <source>
        <dbReference type="Proteomes" id="UP000481858"/>
    </source>
</evidence>
<accession>A0A7C8MMJ5</accession>
<dbReference type="SUPFAM" id="SSF56112">
    <property type="entry name" value="Protein kinase-like (PK-like)"/>
    <property type="match status" value="1"/>
</dbReference>
<keyword evidence="2" id="KW-1185">Reference proteome</keyword>
<evidence type="ECO:0000313" key="1">
    <source>
        <dbReference type="EMBL" id="KAF2966630.1"/>
    </source>
</evidence>
<dbReference type="OrthoDB" id="2094832at2759"/>
<sequence length="613" mass="69671">MGIEQQEFVDLEVPSPTSPLWSEFDAVRFAGHGANGDDRSVKILNLVDICQKETINLLSFKERRVFETLSPRGKRFMCVQVTTLPKRLKIQHDQWVYTTASGEADKPEVAFGFMADMLLSSACVYGKAIHAHNIKEVVAGRYFSKSRTHPTVRSFCRSSDFHLVYSNWLSQELTKLFAPFKEIIGLYHLGTSIEQRLIFLGENYTTKTLISLLSSGTKQISDETLRQFNNGQITRLQYETPIFSFNSISYKARTHDGVEIFVKETPFAKEEKHGAELAARFLPRMMNPRIAAKGELVYPFFQGTTKSDIRLSYIRSGYKDQDLTQRLLHVEMVQAEDTLRAYRQSLSLTGNSIDRAGAQPKYNIQRFFHDRLINDSRMRQYYGKGMNLPGASRSIPFDQLLKLRWRINGQRYTTLQNAFDYARSVVAPESSSIQRCPIAFGIGDLHGGNIMVSDVFNRKGGLSEVLFIDFEVSGFHPIMLDLAKPLYVDTMFESLFRKFLGDGFSNGTRCRLVGGEVVVDLAHRVDTLTQSIFRIKTQCLIKPLRAEVQRLGGNLDDHVPILAVALFLCATVSRNFSDDPMDFAEKFALGMIFLRARNWDGIEACFRELGFSE</sequence>
<dbReference type="AlphaFoldDB" id="A0A7C8MMJ5"/>
<dbReference type="InParanoid" id="A0A7C8MMJ5"/>
<protein>
    <submittedName>
        <fullName evidence="1">Uncharacterized protein</fullName>
    </submittedName>
</protein>